<feature type="transmembrane region" description="Helical" evidence="2">
    <location>
        <begin position="87"/>
        <end position="109"/>
    </location>
</feature>
<reference evidence="3 4" key="1">
    <citation type="submission" date="2020-10" db="EMBL/GenBank/DDBJ databases">
        <title>Haloactinobacterium sp. RN3S43, a bacterium isolated from saline soil.</title>
        <authorList>
            <person name="Sun J.-Q."/>
        </authorList>
    </citation>
    <scope>NUCLEOTIDE SEQUENCE [LARGE SCALE GENOMIC DNA]</scope>
    <source>
        <strain evidence="3 4">RN3S43</strain>
    </source>
</reference>
<dbReference type="KEGG" id="halt:IM660_05290"/>
<evidence type="ECO:0000313" key="3">
    <source>
        <dbReference type="EMBL" id="QOR71694.1"/>
    </source>
</evidence>
<dbReference type="AlphaFoldDB" id="A0A7M1SXK1"/>
<keyword evidence="2" id="KW-0812">Transmembrane</keyword>
<accession>A0A7M1SXK1</accession>
<feature type="region of interest" description="Disordered" evidence="1">
    <location>
        <begin position="1"/>
        <end position="52"/>
    </location>
</feature>
<keyword evidence="4" id="KW-1185">Reference proteome</keyword>
<keyword evidence="2" id="KW-0472">Membrane</keyword>
<proteinExistence type="predicted"/>
<keyword evidence="2" id="KW-1133">Transmembrane helix</keyword>
<organism evidence="3 4">
    <name type="scientific">Ruania alkalisoli</name>
    <dbReference type="NCBI Taxonomy" id="2779775"/>
    <lineage>
        <taxon>Bacteria</taxon>
        <taxon>Bacillati</taxon>
        <taxon>Actinomycetota</taxon>
        <taxon>Actinomycetes</taxon>
        <taxon>Micrococcales</taxon>
        <taxon>Ruaniaceae</taxon>
        <taxon>Ruania</taxon>
    </lineage>
</organism>
<dbReference type="RefSeq" id="WP_193498349.1">
    <property type="nucleotide sequence ID" value="NZ_CP063169.1"/>
</dbReference>
<feature type="compositionally biased region" description="Polar residues" evidence="1">
    <location>
        <begin position="1"/>
        <end position="13"/>
    </location>
</feature>
<evidence type="ECO:0000313" key="4">
    <source>
        <dbReference type="Proteomes" id="UP000593758"/>
    </source>
</evidence>
<protein>
    <submittedName>
        <fullName evidence="3">Uncharacterized protein</fullName>
    </submittedName>
</protein>
<sequence length="115" mass="12106">MNTDRSTPMNAEQQGAHPQEYLMNQNVEHEETVPMSSTSTVEYNGAATPEPAREGTRLRTVVWGLVLILLGAVVIAIGLGARLDPATVFIGILAIAGATLLVGALVSAARGRPKN</sequence>
<feature type="transmembrane region" description="Helical" evidence="2">
    <location>
        <begin position="61"/>
        <end position="81"/>
    </location>
</feature>
<evidence type="ECO:0000256" key="2">
    <source>
        <dbReference type="SAM" id="Phobius"/>
    </source>
</evidence>
<name>A0A7M1SXK1_9MICO</name>
<dbReference type="EMBL" id="CP063169">
    <property type="protein sequence ID" value="QOR71694.1"/>
    <property type="molecule type" value="Genomic_DNA"/>
</dbReference>
<gene>
    <name evidence="3" type="ORF">IM660_05290</name>
</gene>
<dbReference type="Proteomes" id="UP000593758">
    <property type="component" value="Chromosome"/>
</dbReference>
<evidence type="ECO:0000256" key="1">
    <source>
        <dbReference type="SAM" id="MobiDB-lite"/>
    </source>
</evidence>